<dbReference type="OrthoDB" id="32715at10239"/>
<sequence>MTKIKIEEVISQGEYLKRLIDKQEGQKTFFIEQITYLTDTSTSTSNTYLKIADFETKDNITSNNGKDLIIQKEIEIDEDTILENMIVKYFNPYSSTTAINYYTNTSISFLVNETPIKIKEAYYLDDTMNTQLIWKNGEMV</sequence>
<keyword evidence="2" id="KW-1185">Reference proteome</keyword>
<dbReference type="Proteomes" id="UP000026999">
    <property type="component" value="Segment"/>
</dbReference>
<dbReference type="RefSeq" id="YP_009042625.1">
    <property type="nucleotide sequence ID" value="NC_024355.1"/>
</dbReference>
<accession>A0A060AF26</accession>
<protein>
    <submittedName>
        <fullName evidence="1">Uncharacterized protein</fullName>
    </submittedName>
</protein>
<proteinExistence type="predicted"/>
<dbReference type="KEGG" id="vg:19685861"/>
<evidence type="ECO:0000313" key="2">
    <source>
        <dbReference type="Proteomes" id="UP000026999"/>
    </source>
</evidence>
<evidence type="ECO:0000313" key="1">
    <source>
        <dbReference type="EMBL" id="AIA64146.1"/>
    </source>
</evidence>
<dbReference type="EMBL" id="KJ804259">
    <property type="protein sequence ID" value="AIA64146.1"/>
    <property type="molecule type" value="Genomic_DNA"/>
</dbReference>
<name>A0A060AF26_9CAUD</name>
<organism evidence="1 2">
    <name type="scientific">Staphylococcus phage 6ec</name>
    <dbReference type="NCBI Taxonomy" id="1500386"/>
    <lineage>
        <taxon>Viruses</taxon>
        <taxon>Duplodnaviria</taxon>
        <taxon>Heunggongvirae</taxon>
        <taxon>Uroviricota</taxon>
        <taxon>Caudoviricetes</taxon>
        <taxon>Sextaecvirus</taxon>
        <taxon>Sextaecvirus sextaec</taxon>
    </lineage>
</organism>
<gene>
    <name evidence="1" type="ORF">PHAGE6E_120</name>
</gene>
<reference evidence="1 2" key="1">
    <citation type="journal article" date="2014" name="Genome Announc.">
        <title>Complete Genome Sequence of a Staphylococcus epidermidis Bacteriophage Isolated from the Anterior Nares of Humans.</title>
        <authorList>
            <person name="Aswani V.H."/>
            <person name="Tremblay D.M."/>
            <person name="Moineau S."/>
            <person name="Shukla S.K."/>
        </authorList>
    </citation>
    <scope>NUCLEOTIDE SEQUENCE [LARGE SCALE GENOMIC DNA]</scope>
</reference>
<dbReference type="GeneID" id="19685861"/>